<evidence type="ECO:0000313" key="8">
    <source>
        <dbReference type="Proteomes" id="UP000016658"/>
    </source>
</evidence>
<dbReference type="AlphaFoldDB" id="U2NWV4"/>
<evidence type="ECO:0000313" key="7">
    <source>
        <dbReference type="EMBL" id="ERK42550.1"/>
    </source>
</evidence>
<comment type="similarity">
    <text evidence="4 5">Belongs to the universal ribosomal protein uS15 family.</text>
</comment>
<evidence type="ECO:0000256" key="2">
    <source>
        <dbReference type="ARBA" id="ARBA00023274"/>
    </source>
</evidence>
<dbReference type="GO" id="GO:0019843">
    <property type="term" value="F:rRNA binding"/>
    <property type="evidence" value="ECO:0007669"/>
    <property type="project" value="UniProtKB-UniRule"/>
</dbReference>
<evidence type="ECO:0000256" key="6">
    <source>
        <dbReference type="RuleBase" id="RU004524"/>
    </source>
</evidence>
<dbReference type="Gene3D" id="6.10.250.3130">
    <property type="match status" value="1"/>
</dbReference>
<gene>
    <name evidence="4" type="primary">rpsO</name>
    <name evidence="7" type="ORF">HMPREF0367_01633</name>
</gene>
<comment type="function">
    <text evidence="4 6">One of the primary rRNA binding proteins, it binds directly to 16S rRNA where it helps nucleate assembly of the platform of the 30S subunit by binding and bridging several RNA helices of the 16S rRNA.</text>
</comment>
<keyword evidence="4 6" id="KW-0694">RNA-binding</keyword>
<dbReference type="PANTHER" id="PTHR23321:SF26">
    <property type="entry name" value="SMALL RIBOSOMAL SUBUNIT PROTEIN US15M"/>
    <property type="match status" value="1"/>
</dbReference>
<dbReference type="InterPro" id="IPR000589">
    <property type="entry name" value="Ribosomal_uS15"/>
</dbReference>
<dbReference type="InterPro" id="IPR009068">
    <property type="entry name" value="uS15_NS1_RNA-bd_sf"/>
</dbReference>
<dbReference type="PATRIC" id="fig|649755.3.peg.1508"/>
<dbReference type="GO" id="GO:0022627">
    <property type="term" value="C:cytosolic small ribosomal subunit"/>
    <property type="evidence" value="ECO:0007669"/>
    <property type="project" value="TreeGrafter"/>
</dbReference>
<dbReference type="HOGENOM" id="CLU_148518_0_1_9"/>
<comment type="caution">
    <text evidence="7">The sequence shown here is derived from an EMBL/GenBank/DDBJ whole genome shotgun (WGS) entry which is preliminary data.</text>
</comment>
<protein>
    <recommendedName>
        <fullName evidence="4">Small ribosomal subunit protein uS15</fullName>
    </recommendedName>
</protein>
<keyword evidence="4 6" id="KW-0699">rRNA-binding</keyword>
<dbReference type="CDD" id="cd00353">
    <property type="entry name" value="Ribosomal_S15p_S13e"/>
    <property type="match status" value="1"/>
</dbReference>
<dbReference type="Pfam" id="PF00312">
    <property type="entry name" value="Ribosomal_S15"/>
    <property type="match status" value="1"/>
</dbReference>
<dbReference type="InterPro" id="IPR005290">
    <property type="entry name" value="Ribosomal_uS15_bac-type"/>
</dbReference>
<dbReference type="NCBIfam" id="TIGR00952">
    <property type="entry name" value="S15_bact"/>
    <property type="match status" value="1"/>
</dbReference>
<comment type="subunit">
    <text evidence="3 4">Part of the 30S ribosomal subunit. Forms a bridge to the 50S subunit in the 70S ribosome, contacting the 23S rRNA.</text>
</comment>
<dbReference type="SMART" id="SM01387">
    <property type="entry name" value="Ribosomal_S15"/>
    <property type="match status" value="1"/>
</dbReference>
<evidence type="ECO:0000256" key="1">
    <source>
        <dbReference type="ARBA" id="ARBA00022980"/>
    </source>
</evidence>
<dbReference type="Gene3D" id="1.10.287.10">
    <property type="entry name" value="S15/NS1, RNA-binding"/>
    <property type="match status" value="1"/>
</dbReference>
<reference evidence="7 8" key="1">
    <citation type="submission" date="2013-06" db="EMBL/GenBank/DDBJ databases">
        <authorList>
            <person name="Weinstock G."/>
            <person name="Sodergren E."/>
            <person name="Lobos E.A."/>
            <person name="Fulton L."/>
            <person name="Fulton R."/>
            <person name="Courtney L."/>
            <person name="Fronick C."/>
            <person name="O'Laughlin M."/>
            <person name="Godfrey J."/>
            <person name="Wilson R.M."/>
            <person name="Miner T."/>
            <person name="Farmer C."/>
            <person name="Delehaunty K."/>
            <person name="Cordes M."/>
            <person name="Minx P."/>
            <person name="Tomlinson C."/>
            <person name="Chen J."/>
            <person name="Wollam A."/>
            <person name="Pepin K.H."/>
            <person name="Bhonagiri V."/>
            <person name="Zhang X."/>
            <person name="Warren W."/>
            <person name="Mitreva M."/>
            <person name="Mardis E.R."/>
            <person name="Wilson R.K."/>
        </authorList>
    </citation>
    <scope>NUCLEOTIDE SEQUENCE [LARGE SCALE GENOMIC DNA]</scope>
    <source>
        <strain evidence="7 8">ATCC 27803</strain>
    </source>
</reference>
<evidence type="ECO:0000256" key="3">
    <source>
        <dbReference type="ARBA" id="ARBA00064542"/>
    </source>
</evidence>
<dbReference type="PANTHER" id="PTHR23321">
    <property type="entry name" value="RIBOSOMAL PROTEIN S15, BACTERIAL AND ORGANELLAR"/>
    <property type="match status" value="1"/>
</dbReference>
<dbReference type="EMBL" id="AWVI01000084">
    <property type="protein sequence ID" value="ERK42550.1"/>
    <property type="molecule type" value="Genomic_DNA"/>
</dbReference>
<dbReference type="GO" id="GO:0006412">
    <property type="term" value="P:translation"/>
    <property type="evidence" value="ECO:0007669"/>
    <property type="project" value="UniProtKB-UniRule"/>
</dbReference>
<sequence length="119" mass="14111">MIKYIRFCAESLESPTLPSGKKDIRNRRKRKMLLKAEKQAIMKEYAIHEGDTGSPEVQIAVLTEQINRLTEHFKEHKHDYHSQRGLMKMVGRRKNMLAYLKRTDLERYKALIEKLGLRK</sequence>
<evidence type="ECO:0000256" key="5">
    <source>
        <dbReference type="RuleBase" id="RU003919"/>
    </source>
</evidence>
<dbReference type="GO" id="GO:0003735">
    <property type="term" value="F:structural constituent of ribosome"/>
    <property type="evidence" value="ECO:0007669"/>
    <property type="project" value="InterPro"/>
</dbReference>
<dbReference type="FunFam" id="1.10.287.10:FF:000002">
    <property type="entry name" value="30S ribosomal protein S15"/>
    <property type="match status" value="1"/>
</dbReference>
<proteinExistence type="inferred from homology"/>
<dbReference type="Proteomes" id="UP000016658">
    <property type="component" value="Unassembled WGS sequence"/>
</dbReference>
<keyword evidence="2 4" id="KW-0687">Ribonucleoprotein</keyword>
<name>U2NWV4_9FIRM</name>
<comment type="function">
    <text evidence="4">Forms an intersubunit bridge (bridge B4) with the 23S rRNA of the 50S subunit in the ribosome.</text>
</comment>
<keyword evidence="1 4" id="KW-0689">Ribosomal protein</keyword>
<dbReference type="PROSITE" id="PS00362">
    <property type="entry name" value="RIBOSOMAL_S15"/>
    <property type="match status" value="1"/>
</dbReference>
<dbReference type="HAMAP" id="MF_01343_B">
    <property type="entry name" value="Ribosomal_uS15_B"/>
    <property type="match status" value="1"/>
</dbReference>
<accession>U2NWV4</accession>
<organism evidence="7 8">
    <name type="scientific">Faecalitalea cylindroides ATCC 27803</name>
    <dbReference type="NCBI Taxonomy" id="649755"/>
    <lineage>
        <taxon>Bacteria</taxon>
        <taxon>Bacillati</taxon>
        <taxon>Bacillota</taxon>
        <taxon>Erysipelotrichia</taxon>
        <taxon>Erysipelotrichales</taxon>
        <taxon>Erysipelotrichaceae</taxon>
        <taxon>Faecalitalea</taxon>
    </lineage>
</organism>
<dbReference type="SUPFAM" id="SSF47060">
    <property type="entry name" value="S15/NS1 RNA-binding domain"/>
    <property type="match status" value="1"/>
</dbReference>
<evidence type="ECO:0000256" key="4">
    <source>
        <dbReference type="HAMAP-Rule" id="MF_01343"/>
    </source>
</evidence>